<accession>A0A1I5WWG2</accession>
<keyword evidence="14" id="KW-0106">Calcium</keyword>
<dbReference type="FunFam" id="3.10.20.580:FF:000001">
    <property type="entry name" value="Ribonuclease J"/>
    <property type="match status" value="1"/>
</dbReference>
<comment type="caution">
    <text evidence="11">Lacks conserved residue(s) required for the propagation of feature annotation.</text>
</comment>
<dbReference type="Gene3D" id="3.40.50.10710">
    <property type="entry name" value="Metallo-hydrolase/oxidoreductase"/>
    <property type="match status" value="1"/>
</dbReference>
<evidence type="ECO:0000256" key="11">
    <source>
        <dbReference type="HAMAP-Rule" id="MF_01491"/>
    </source>
</evidence>
<feature type="binding site" evidence="13">
    <location>
        <begin position="229"/>
        <end position="231"/>
    </location>
    <ligand>
        <name>substrate</name>
    </ligand>
</feature>
<dbReference type="GO" id="GO:0006364">
    <property type="term" value="P:rRNA processing"/>
    <property type="evidence" value="ECO:0007669"/>
    <property type="project" value="UniProtKB-UniRule"/>
</dbReference>
<dbReference type="RefSeq" id="WP_092480195.1">
    <property type="nucleotide sequence ID" value="NZ_FOXW01000003.1"/>
</dbReference>
<comment type="cofactor">
    <cofactor evidence="14">
        <name>Ca(2+)</name>
        <dbReference type="ChEBI" id="CHEBI:29108"/>
    </cofactor>
    <text evidence="14">Binds 1 Ca(2+) cation per subunit. Seen in 1 crystal structure, it is not clear if it is physiologically important.</text>
</comment>
<dbReference type="Pfam" id="PF00753">
    <property type="entry name" value="Lactamase_B"/>
    <property type="match status" value="1"/>
</dbReference>
<dbReference type="STRING" id="82801.SAMN04488506_1146"/>
<dbReference type="Pfam" id="PF22505">
    <property type="entry name" value="RNase_J_b_CASP"/>
    <property type="match status" value="1"/>
</dbReference>
<dbReference type="Proteomes" id="UP000199136">
    <property type="component" value="Unassembled WGS sequence"/>
</dbReference>
<dbReference type="SMART" id="SM00849">
    <property type="entry name" value="Lactamase_B"/>
    <property type="match status" value="1"/>
</dbReference>
<dbReference type="Pfam" id="PF07521">
    <property type="entry name" value="RMMBL"/>
    <property type="match status" value="1"/>
</dbReference>
<dbReference type="EC" id="3.1.-.-" evidence="11"/>
<dbReference type="PIRSF" id="PIRSF004803">
    <property type="entry name" value="RnjA"/>
    <property type="match status" value="1"/>
</dbReference>
<keyword evidence="2 11" id="KW-0963">Cytoplasm</keyword>
<dbReference type="Gene3D" id="3.10.20.580">
    <property type="match status" value="1"/>
</dbReference>
<feature type="binding site" evidence="14">
    <location>
        <position position="73"/>
    </location>
    <ligand>
        <name>Zn(2+)</name>
        <dbReference type="ChEBI" id="CHEBI:29105"/>
        <label>1</label>
        <note>catalytic</note>
    </ligand>
</feature>
<dbReference type="InterPro" id="IPR011108">
    <property type="entry name" value="RMMBL"/>
</dbReference>
<comment type="subunit">
    <text evidence="11">Homodimer, may be a subunit of the RNA degradosome.</text>
</comment>
<feature type="binding site" evidence="14">
    <location>
        <position position="440"/>
    </location>
    <ligand>
        <name>Ca(2+)</name>
        <dbReference type="ChEBI" id="CHEBI:29108"/>
    </ligand>
</feature>
<evidence type="ECO:0000313" key="17">
    <source>
        <dbReference type="Proteomes" id="UP000199136"/>
    </source>
</evidence>
<evidence type="ECO:0000256" key="10">
    <source>
        <dbReference type="ARBA" id="ARBA00022884"/>
    </source>
</evidence>
<keyword evidence="17" id="KW-1185">Reference proteome</keyword>
<dbReference type="PANTHER" id="PTHR43694:SF4">
    <property type="entry name" value="RIBONUCLEASE J 2"/>
    <property type="match status" value="1"/>
</dbReference>
<feature type="binding site" evidence="14">
    <location>
        <position position="44"/>
    </location>
    <ligand>
        <name>Ca(2+)</name>
        <dbReference type="ChEBI" id="CHEBI:29108"/>
    </ligand>
</feature>
<comment type="similarity">
    <text evidence="11">Belongs to the metallo-beta-lactamase superfamily. RNA-metabolizing metallo-beta-lactamase-like family. Bacterial RNase J subfamily.</text>
</comment>
<dbReference type="GO" id="GO:0003723">
    <property type="term" value="F:RNA binding"/>
    <property type="evidence" value="ECO:0007669"/>
    <property type="project" value="UniProtKB-UniRule"/>
</dbReference>
<dbReference type="OrthoDB" id="9758375at2"/>
<evidence type="ECO:0000256" key="14">
    <source>
        <dbReference type="PIRSR" id="PIRSR004803-3"/>
    </source>
</evidence>
<feature type="binding site" evidence="14">
    <location>
        <position position="71"/>
    </location>
    <ligand>
        <name>Zn(2+)</name>
        <dbReference type="ChEBI" id="CHEBI:29105"/>
        <label>1</label>
        <note>catalytic</note>
    </ligand>
</feature>
<dbReference type="InterPro" id="IPR030854">
    <property type="entry name" value="RNase_J_bac"/>
</dbReference>
<evidence type="ECO:0000256" key="7">
    <source>
        <dbReference type="ARBA" id="ARBA00022801"/>
    </source>
</evidence>
<keyword evidence="9 11" id="KW-0269">Exonuclease</keyword>
<keyword evidence="5 14" id="KW-0479">Metal-binding</keyword>
<dbReference type="GO" id="GO:0005737">
    <property type="term" value="C:cytoplasm"/>
    <property type="evidence" value="ECO:0007669"/>
    <property type="project" value="UniProtKB-SubCell"/>
</dbReference>
<evidence type="ECO:0000256" key="12">
    <source>
        <dbReference type="PIRSR" id="PIRSR004803-1"/>
    </source>
</evidence>
<evidence type="ECO:0000256" key="9">
    <source>
        <dbReference type="ARBA" id="ARBA00022839"/>
    </source>
</evidence>
<feature type="active site" description="Proton donor" evidence="12">
    <location>
        <position position="192"/>
    </location>
</feature>
<evidence type="ECO:0000256" key="1">
    <source>
        <dbReference type="ARBA" id="ARBA00004496"/>
    </source>
</evidence>
<dbReference type="InterPro" id="IPR042173">
    <property type="entry name" value="RNase_J_2"/>
</dbReference>
<proteinExistence type="inferred from homology"/>
<dbReference type="HAMAP" id="MF_01491">
    <property type="entry name" value="RNase_J_bact"/>
    <property type="match status" value="1"/>
</dbReference>
<feature type="binding site" evidence="14">
    <location>
        <position position="138"/>
    </location>
    <ligand>
        <name>Zn(2+)</name>
        <dbReference type="ChEBI" id="CHEBI:29105"/>
        <label>1</label>
        <note>catalytic</note>
    </ligand>
</feature>
<organism evidence="16 17">
    <name type="scientific">Desemzia incerta</name>
    <dbReference type="NCBI Taxonomy" id="82801"/>
    <lineage>
        <taxon>Bacteria</taxon>
        <taxon>Bacillati</taxon>
        <taxon>Bacillota</taxon>
        <taxon>Bacilli</taxon>
        <taxon>Lactobacillales</taxon>
        <taxon>Carnobacteriaceae</taxon>
        <taxon>Desemzia</taxon>
    </lineage>
</organism>
<gene>
    <name evidence="11" type="primary">rnj</name>
    <name evidence="16" type="ORF">SAMN04488506_1146</name>
</gene>
<reference evidence="16 17" key="1">
    <citation type="submission" date="2016-10" db="EMBL/GenBank/DDBJ databases">
        <authorList>
            <person name="de Groot N.N."/>
        </authorList>
    </citation>
    <scope>NUCLEOTIDE SEQUENCE [LARGE SCALE GENOMIC DNA]</scope>
    <source>
        <strain evidence="16 17">DSM 20581</strain>
    </source>
</reference>
<evidence type="ECO:0000256" key="2">
    <source>
        <dbReference type="ARBA" id="ARBA00022490"/>
    </source>
</evidence>
<keyword evidence="10 11" id="KW-0694">RNA-binding</keyword>
<dbReference type="SUPFAM" id="SSF56281">
    <property type="entry name" value="Metallo-hydrolase/oxidoreductase"/>
    <property type="match status" value="1"/>
</dbReference>
<evidence type="ECO:0000256" key="13">
    <source>
        <dbReference type="PIRSR" id="PIRSR004803-2"/>
    </source>
</evidence>
<comment type="function">
    <text evidence="11">An RNase that has 5'-3' exonuclease and possibly endonuclease activity. Involved in maturation of rRNA and in some organisms also mRNA maturation and/or decay.</text>
</comment>
<dbReference type="GO" id="GO:0004534">
    <property type="term" value="F:5'-3' RNA exonuclease activity"/>
    <property type="evidence" value="ECO:0007669"/>
    <property type="project" value="UniProtKB-UniRule"/>
</dbReference>
<evidence type="ECO:0000256" key="5">
    <source>
        <dbReference type="ARBA" id="ARBA00022723"/>
    </source>
</evidence>
<keyword evidence="7 11" id="KW-0378">Hydrolase</keyword>
<name>A0A1I5WWG2_9LACT</name>
<keyword evidence="3 11" id="KW-0698">rRNA processing</keyword>
<evidence type="ECO:0000313" key="16">
    <source>
        <dbReference type="EMBL" id="SFQ24044.1"/>
    </source>
</evidence>
<protein>
    <recommendedName>
        <fullName evidence="11">Ribonuclease J</fullName>
        <shortName evidence="11">RNase J</shortName>
        <ecNumber evidence="11">3.1.-.-</ecNumber>
    </recommendedName>
</protein>
<keyword evidence="6 11" id="KW-0255">Endonuclease</keyword>
<evidence type="ECO:0000259" key="15">
    <source>
        <dbReference type="SMART" id="SM00849"/>
    </source>
</evidence>
<dbReference type="Gene3D" id="3.60.15.10">
    <property type="entry name" value="Ribonuclease Z/Hydroxyacylglutathione hydrolase-like"/>
    <property type="match status" value="1"/>
</dbReference>
<feature type="active site" description="Proton acceptor" evidence="12">
    <location>
        <position position="365"/>
    </location>
</feature>
<dbReference type="PANTHER" id="PTHR43694">
    <property type="entry name" value="RIBONUCLEASE J"/>
    <property type="match status" value="1"/>
</dbReference>
<dbReference type="GO" id="GO:0004521">
    <property type="term" value="F:RNA endonuclease activity"/>
    <property type="evidence" value="ECO:0007669"/>
    <property type="project" value="UniProtKB-UniRule"/>
</dbReference>
<dbReference type="InterPro" id="IPR041636">
    <property type="entry name" value="RNase_J_C"/>
</dbReference>
<keyword evidence="8 14" id="KW-0862">Zinc</keyword>
<dbReference type="GO" id="GO:0008270">
    <property type="term" value="F:zinc ion binding"/>
    <property type="evidence" value="ECO:0007669"/>
    <property type="project" value="InterPro"/>
</dbReference>
<sequence length="561" mass="62908">MSKIKVIPLGGVRENGKNMYVVEVDEEIFVLDCGLMYPETELFGIDVVIPNFDYLEENKDRVTGVFLTHGHEDAIGALPYFLQKFNVPVFGTELTIELAKMSVEEKGQSIKFDDYHVIDEQTEIEFNNAVISFFRTTHSIPDSVGIVVKTEEGSIVYTGNFKFDQSAQPMYKTDLNRISDIGREKVLALLSDSSEAESPVENVSDLKVAEEVLDTFQNTSSRIIVAAVASNILRIQQVFDAAHRSKRKIFITGKNLEEIVEKALKMNKLQLPSDDLIVPVKDIDKYEDHEIVVLETGSTGEPIKTLQRMAKGKHPQVNIQEGDLVYIVTSPSHEMEVTVATTENMVYRAGGAVKQITDNLKASGHATPNDLKLMINLIHPEYFIPVTGEYRMLAAHADLAHEVGMSYKNIIIPGKGDIIEYSHNRFTMSGQVESGNTMVDGIGIGDIGNIVLRDRKLLSQDGILIAVVTINRRTKEITSGPEVMTRGFVYVKENTPLIEQSSELVRKVVEENLQQNEFEWGALKQDIRDSLSKFLFDKTRRRPVILPIIMEASSNKNKKQK</sequence>
<dbReference type="Pfam" id="PF17770">
    <property type="entry name" value="RNase_J_C"/>
    <property type="match status" value="1"/>
</dbReference>
<dbReference type="InterPro" id="IPR036866">
    <property type="entry name" value="RibonucZ/Hydroxyglut_hydro"/>
</dbReference>
<evidence type="ECO:0000256" key="6">
    <source>
        <dbReference type="ARBA" id="ARBA00022759"/>
    </source>
</evidence>
<dbReference type="InterPro" id="IPR001279">
    <property type="entry name" value="Metallo-B-lactamas"/>
</dbReference>
<evidence type="ECO:0000256" key="8">
    <source>
        <dbReference type="ARBA" id="ARBA00022833"/>
    </source>
</evidence>
<feature type="domain" description="Metallo-beta-lactamase" evidence="15">
    <location>
        <begin position="16"/>
        <end position="216"/>
    </location>
</feature>
<evidence type="ECO:0000256" key="4">
    <source>
        <dbReference type="ARBA" id="ARBA00022722"/>
    </source>
</evidence>
<dbReference type="CDD" id="cd07714">
    <property type="entry name" value="RNaseJ_MBL-fold"/>
    <property type="match status" value="1"/>
</dbReference>
<evidence type="ECO:0000256" key="3">
    <source>
        <dbReference type="ARBA" id="ARBA00022552"/>
    </source>
</evidence>
<feature type="binding site" evidence="14">
    <location>
        <position position="46"/>
    </location>
    <ligand>
        <name>Ca(2+)</name>
        <dbReference type="ChEBI" id="CHEBI:29108"/>
    </ligand>
</feature>
<dbReference type="EMBL" id="FOXW01000003">
    <property type="protein sequence ID" value="SFQ24044.1"/>
    <property type="molecule type" value="Genomic_DNA"/>
</dbReference>
<comment type="subcellular location">
    <subcellularLocation>
        <location evidence="1 11">Cytoplasm</location>
    </subcellularLocation>
</comment>
<dbReference type="NCBIfam" id="TIGR00649">
    <property type="entry name" value="MG423"/>
    <property type="match status" value="1"/>
</dbReference>
<feature type="binding site" evidence="14">
    <location>
        <position position="69"/>
    </location>
    <ligand>
        <name>Zn(2+)</name>
        <dbReference type="ChEBI" id="CHEBI:29105"/>
        <label>1</label>
        <note>catalytic</note>
    </ligand>
</feature>
<dbReference type="InterPro" id="IPR055132">
    <property type="entry name" value="RNase_J_b_CASP"/>
</dbReference>
<keyword evidence="4 11" id="KW-0540">Nuclease</keyword>
<dbReference type="AlphaFoldDB" id="A0A1I5WWG2"/>
<comment type="cofactor">
    <cofactor evidence="14">
        <name>Zn(2+)</name>
        <dbReference type="ChEBI" id="CHEBI:29105"/>
    </cofactor>
    <text evidence="14">Binds 2 Zn(2+) ions per subunit. It is not clear if Zn(2+) or Mg(2+) is physiologically important.</text>
</comment>
<dbReference type="InterPro" id="IPR004613">
    <property type="entry name" value="RNase_J"/>
</dbReference>